<evidence type="ECO:0000313" key="2">
    <source>
        <dbReference type="Proteomes" id="UP001595973"/>
    </source>
</evidence>
<dbReference type="RefSeq" id="WP_380717787.1">
    <property type="nucleotide sequence ID" value="NZ_JBHSGI010000009.1"/>
</dbReference>
<evidence type="ECO:0008006" key="3">
    <source>
        <dbReference type="Google" id="ProtNLM"/>
    </source>
</evidence>
<sequence length="199" mass="21294">MDRYSRMVAFFKVLLPLLALAILATLFLISRGVNLEAKIPFAENEVADRMRNQQITAPFYSGAAENGDAITVRAKFARPGSNGAPAVAEVVHAKMTRTDGDIMTLDADIARLDVEEDMATFTGNVLFETSNGFSLRTEVLNSSLRGAAGSAPGPVAGNGPFGTLDAGQMEFGAKSEGEPVHLLFKQGVKLVYQPKITED</sequence>
<comment type="caution">
    <text evidence="1">The sequence shown here is derived from an EMBL/GenBank/DDBJ whole genome shotgun (WGS) entry which is preliminary data.</text>
</comment>
<reference evidence="2" key="1">
    <citation type="journal article" date="2019" name="Int. J. Syst. Evol. Microbiol.">
        <title>The Global Catalogue of Microorganisms (GCM) 10K type strain sequencing project: providing services to taxonomists for standard genome sequencing and annotation.</title>
        <authorList>
            <consortium name="The Broad Institute Genomics Platform"/>
            <consortium name="The Broad Institute Genome Sequencing Center for Infectious Disease"/>
            <person name="Wu L."/>
            <person name="Ma J."/>
        </authorList>
    </citation>
    <scope>NUCLEOTIDE SEQUENCE [LARGE SCALE GENOMIC DNA]</scope>
    <source>
        <strain evidence="2">CGMCC 4.7283</strain>
    </source>
</reference>
<organism evidence="1 2">
    <name type="scientific">Seohaeicola nanhaiensis</name>
    <dbReference type="NCBI Taxonomy" id="1387282"/>
    <lineage>
        <taxon>Bacteria</taxon>
        <taxon>Pseudomonadati</taxon>
        <taxon>Pseudomonadota</taxon>
        <taxon>Alphaproteobacteria</taxon>
        <taxon>Rhodobacterales</taxon>
        <taxon>Roseobacteraceae</taxon>
        <taxon>Seohaeicola</taxon>
    </lineage>
</organism>
<gene>
    <name evidence="1" type="ORF">ACFO5X_12460</name>
</gene>
<name>A0ABV9KHD6_9RHOB</name>
<protein>
    <recommendedName>
        <fullName evidence="3">LPS export ABC transporter periplasmic protein LptC</fullName>
    </recommendedName>
</protein>
<keyword evidence="2" id="KW-1185">Reference proteome</keyword>
<dbReference type="EMBL" id="JBHSGI010000009">
    <property type="protein sequence ID" value="MFC4669369.1"/>
    <property type="molecule type" value="Genomic_DNA"/>
</dbReference>
<accession>A0ABV9KHD6</accession>
<dbReference type="Proteomes" id="UP001595973">
    <property type="component" value="Unassembled WGS sequence"/>
</dbReference>
<evidence type="ECO:0000313" key="1">
    <source>
        <dbReference type="EMBL" id="MFC4669369.1"/>
    </source>
</evidence>
<proteinExistence type="predicted"/>